<feature type="region of interest" description="Disordered" evidence="1">
    <location>
        <begin position="28"/>
        <end position="58"/>
    </location>
</feature>
<evidence type="ECO:0000256" key="1">
    <source>
        <dbReference type="SAM" id="MobiDB-lite"/>
    </source>
</evidence>
<evidence type="ECO:0000313" key="2">
    <source>
        <dbReference type="EMBL" id="UZZ64595.1"/>
    </source>
</evidence>
<dbReference type="Proteomes" id="UP001163195">
    <property type="component" value="Segment"/>
</dbReference>
<evidence type="ECO:0000313" key="3">
    <source>
        <dbReference type="Proteomes" id="UP001163195"/>
    </source>
</evidence>
<dbReference type="GeneID" id="79714563"/>
<dbReference type="EMBL" id="OP389270">
    <property type="protein sequence ID" value="UZZ64595.1"/>
    <property type="molecule type" value="Genomic_DNA"/>
</dbReference>
<reference evidence="2" key="1">
    <citation type="submission" date="2022-09" db="EMBL/GenBank/DDBJ databases">
        <authorList>
            <person name="Soyer Y."/>
            <person name="Guzel M."/>
        </authorList>
    </citation>
    <scope>NUCLEOTIDE SEQUENCE</scope>
</reference>
<accession>A0A9E8RU36</accession>
<sequence>MESNRSSHGSRYPILVVIWPVQLQKRVGGRPGESCFAATTESTGRASEENTTAEAERY</sequence>
<protein>
    <submittedName>
        <fullName evidence="2">Uncharacterized protein</fullName>
    </submittedName>
</protein>
<name>A0A9E8RU36_9CAUD</name>
<feature type="compositionally biased region" description="Polar residues" evidence="1">
    <location>
        <begin position="37"/>
        <end position="58"/>
    </location>
</feature>
<keyword evidence="3" id="KW-1185">Reference proteome</keyword>
<dbReference type="KEGG" id="vg:79714563"/>
<organism evidence="2 3">
    <name type="scientific">Salmonella phage MET_P1_001_43</name>
    <dbReference type="NCBI Taxonomy" id="2982923"/>
    <lineage>
        <taxon>Viruses</taxon>
        <taxon>Duplodnaviria</taxon>
        <taxon>Heunggongvirae</taxon>
        <taxon>Uroviricota</taxon>
        <taxon>Caudoviricetes</taxon>
        <taxon>Sarkviridae</taxon>
        <taxon>Guernseyvirinae</taxon>
        <taxon>Jerseyvirus</taxon>
        <taxon>Jerseyvirus METP100143</taxon>
    </lineage>
</organism>
<proteinExistence type="predicted"/>
<dbReference type="RefSeq" id="YP_010747801.1">
    <property type="nucleotide sequence ID" value="NC_073203.1"/>
</dbReference>